<evidence type="ECO:0000259" key="5">
    <source>
        <dbReference type="PROSITE" id="PS51344"/>
    </source>
</evidence>
<feature type="compositionally biased region" description="Acidic residues" evidence="4">
    <location>
        <begin position="376"/>
        <end position="390"/>
    </location>
</feature>
<dbReference type="FunCoup" id="G8JW89">
    <property type="interactions" value="138"/>
</dbReference>
<feature type="domain" description="HTH TFE/IIEalpha-type" evidence="5">
    <location>
        <begin position="9"/>
        <end position="99"/>
    </location>
</feature>
<evidence type="ECO:0000313" key="6">
    <source>
        <dbReference type="EMBL" id="AET41104.1"/>
    </source>
</evidence>
<sequence>MDRPIDETVKSLLQFVVRGFYSNAYVLVLDAIMFHSVLSEEDLAHLLGIKRPELRSLITTLTEDMLVATHSQQEFAYNSRSLRRYYYYIKYPQAIDAIKWKVHQLVSKMKDDLDKNSAPQGYMCPVCHSKYSQLEAVSLLNFEKTQFLCSLCEEPLVEDDSGKKSKEKQMRLNKLMDEVQPIIDYLKKIDDSMIEENTFETALARLIPPQNNSAASYTLNPRTRRSKMFQPGESLDNASSRRAGARSQATLHVNITTVSDELAQRELQERKAEEKRKQNALPTWHEKSTIGKSLGRLDRDDWEQMEPTNNAAAENGLKDEDGASLPTLDNEKDMDLDDSNLVKERPSINQQVIANREAERTLAEYYAKLAKKQAMEDDEEEDDEEEEEFEDVIREDGDDDDDDDDDDVDMADLEDIELDNVTAKDSTQEGKDGTSSAGGTANSSSTRSNEKSNANEFEEDDDDDFGGDFEDL</sequence>
<dbReference type="GO" id="GO:0001113">
    <property type="term" value="P:transcription open complex formation at RNA polymerase II promoter"/>
    <property type="evidence" value="ECO:0007669"/>
    <property type="project" value="EnsemblFungi"/>
</dbReference>
<feature type="compositionally biased region" description="Acidic residues" evidence="4">
    <location>
        <begin position="456"/>
        <end position="472"/>
    </location>
</feature>
<feature type="region of interest" description="Disordered" evidence="4">
    <location>
        <begin position="269"/>
        <end position="355"/>
    </location>
</feature>
<evidence type="ECO:0000256" key="1">
    <source>
        <dbReference type="ARBA" id="ARBA00008947"/>
    </source>
</evidence>
<dbReference type="InterPro" id="IPR017919">
    <property type="entry name" value="TFIIE/TFIIEa_HTH"/>
</dbReference>
<dbReference type="GeneID" id="11472527"/>
<keyword evidence="2" id="KW-0805">Transcription regulation</keyword>
<dbReference type="HOGENOM" id="CLU_035744_2_0_1"/>
<dbReference type="InterPro" id="IPR039997">
    <property type="entry name" value="TFE"/>
</dbReference>
<feature type="compositionally biased region" description="Basic and acidic residues" evidence="4">
    <location>
        <begin position="284"/>
        <end position="299"/>
    </location>
</feature>
<evidence type="ECO:0000313" key="7">
    <source>
        <dbReference type="Proteomes" id="UP000006790"/>
    </source>
</evidence>
<organism evidence="6 7">
    <name type="scientific">Eremothecium cymbalariae (strain CBS 270.75 / DBVPG 7215 / KCTC 17166 / NRRL Y-17582)</name>
    <name type="common">Yeast</name>
    <dbReference type="NCBI Taxonomy" id="931890"/>
    <lineage>
        <taxon>Eukaryota</taxon>
        <taxon>Fungi</taxon>
        <taxon>Dikarya</taxon>
        <taxon>Ascomycota</taxon>
        <taxon>Saccharomycotina</taxon>
        <taxon>Saccharomycetes</taxon>
        <taxon>Saccharomycetales</taxon>
        <taxon>Saccharomycetaceae</taxon>
        <taxon>Eremothecium</taxon>
    </lineage>
</organism>
<evidence type="ECO:0000256" key="4">
    <source>
        <dbReference type="SAM" id="MobiDB-lite"/>
    </source>
</evidence>
<feature type="region of interest" description="Disordered" evidence="4">
    <location>
        <begin position="212"/>
        <end position="247"/>
    </location>
</feature>
<name>G8JW89_ERECY</name>
<dbReference type="eggNOG" id="KOG2593">
    <property type="taxonomic scope" value="Eukaryota"/>
</dbReference>
<dbReference type="Proteomes" id="UP000006790">
    <property type="component" value="Chromosome 7"/>
</dbReference>
<dbReference type="OMA" id="DAIKWKV"/>
<reference evidence="7" key="1">
    <citation type="journal article" date="2012" name="G3 (Bethesda)">
        <title>Pichia sorbitophila, an interspecies yeast hybrid reveals early steps of genome resolution following polyploidization.</title>
        <authorList>
            <person name="Leh Louis V."/>
            <person name="Despons L."/>
            <person name="Friedrich A."/>
            <person name="Martin T."/>
            <person name="Durrens P."/>
            <person name="Casaregola S."/>
            <person name="Neuveglise C."/>
            <person name="Fairhead C."/>
            <person name="Marck C."/>
            <person name="Cruz J.A."/>
            <person name="Straub M.L."/>
            <person name="Kugler V."/>
            <person name="Sacerdot C."/>
            <person name="Uzunov Z."/>
            <person name="Thierry A."/>
            <person name="Weiss S."/>
            <person name="Bleykasten C."/>
            <person name="De Montigny J."/>
            <person name="Jacques N."/>
            <person name="Jung P."/>
            <person name="Lemaire M."/>
            <person name="Mallet S."/>
            <person name="Morel G."/>
            <person name="Richard G.F."/>
            <person name="Sarkar A."/>
            <person name="Savel G."/>
            <person name="Schacherer J."/>
            <person name="Seret M.L."/>
            <person name="Talla E."/>
            <person name="Samson G."/>
            <person name="Jubin C."/>
            <person name="Poulain J."/>
            <person name="Vacherie B."/>
            <person name="Barbe V."/>
            <person name="Pelletier E."/>
            <person name="Sherman D.J."/>
            <person name="Westhof E."/>
            <person name="Weissenbach J."/>
            <person name="Baret P.V."/>
            <person name="Wincker P."/>
            <person name="Gaillardin C."/>
            <person name="Dujon B."/>
            <person name="Souciet J.L."/>
        </authorList>
    </citation>
    <scope>NUCLEOTIDE SEQUENCE [LARGE SCALE GENOMIC DNA]</scope>
    <source>
        <strain evidence="7">CBS 270.75 / DBVPG 7215 / KCTC 17166 / NRRL Y-17582</strain>
    </source>
</reference>
<dbReference type="AlphaFoldDB" id="G8JW89"/>
<dbReference type="EMBL" id="CP002503">
    <property type="protein sequence ID" value="AET41104.1"/>
    <property type="molecule type" value="Genomic_DNA"/>
</dbReference>
<feature type="compositionally biased region" description="Polar residues" evidence="4">
    <location>
        <begin position="212"/>
        <end position="221"/>
    </location>
</feature>
<dbReference type="Gene3D" id="3.30.40.10">
    <property type="entry name" value="Zinc/RING finger domain, C3HC4 (zinc finger)"/>
    <property type="match status" value="1"/>
</dbReference>
<dbReference type="InterPro" id="IPR013083">
    <property type="entry name" value="Znf_RING/FYVE/PHD"/>
</dbReference>
<proteinExistence type="inferred from homology"/>
<dbReference type="PROSITE" id="PS51344">
    <property type="entry name" value="HTH_TFE_IIE"/>
    <property type="match status" value="1"/>
</dbReference>
<dbReference type="RefSeq" id="XP_003647921.1">
    <property type="nucleotide sequence ID" value="XM_003647873.1"/>
</dbReference>
<feature type="compositionally biased region" description="Acidic residues" evidence="4">
    <location>
        <begin position="396"/>
        <end position="418"/>
    </location>
</feature>
<dbReference type="PANTHER" id="PTHR13097:SF7">
    <property type="entry name" value="GENERAL TRANSCRIPTION FACTOR IIE SUBUNIT 1"/>
    <property type="match status" value="1"/>
</dbReference>
<feature type="compositionally biased region" description="Low complexity" evidence="4">
    <location>
        <begin position="433"/>
        <end position="447"/>
    </location>
</feature>
<gene>
    <name evidence="6" type="ordered locus">Ecym_7260</name>
</gene>
<evidence type="ECO:0000256" key="3">
    <source>
        <dbReference type="ARBA" id="ARBA00023163"/>
    </source>
</evidence>
<feature type="region of interest" description="Disordered" evidence="4">
    <location>
        <begin position="371"/>
        <end position="472"/>
    </location>
</feature>
<dbReference type="Pfam" id="PF02002">
    <property type="entry name" value="TFIIE_alpha"/>
    <property type="match status" value="1"/>
</dbReference>
<dbReference type="InterPro" id="IPR024550">
    <property type="entry name" value="TFIIEa/SarR/Rpc3_HTH_dom"/>
</dbReference>
<dbReference type="GO" id="GO:0000993">
    <property type="term" value="F:RNA polymerase II complex binding"/>
    <property type="evidence" value="ECO:0007669"/>
    <property type="project" value="EnsemblFungi"/>
</dbReference>
<dbReference type="OrthoDB" id="361102at2759"/>
<dbReference type="STRING" id="931890.G8JW89"/>
<dbReference type="GO" id="GO:0001097">
    <property type="term" value="F:TFIIH-class transcription factor complex binding"/>
    <property type="evidence" value="ECO:0007669"/>
    <property type="project" value="EnsemblFungi"/>
</dbReference>
<dbReference type="InterPro" id="IPR002853">
    <property type="entry name" value="TFIIE_asu"/>
</dbReference>
<keyword evidence="7" id="KW-1185">Reference proteome</keyword>
<dbReference type="SUPFAM" id="SSF57783">
    <property type="entry name" value="Zinc beta-ribbon"/>
    <property type="match status" value="1"/>
</dbReference>
<keyword evidence="3" id="KW-0804">Transcription</keyword>
<accession>G8JW89</accession>
<dbReference type="GO" id="GO:0097550">
    <property type="term" value="C:transcription preinitiation complex"/>
    <property type="evidence" value="ECO:0007669"/>
    <property type="project" value="EnsemblFungi"/>
</dbReference>
<dbReference type="SMART" id="SM00531">
    <property type="entry name" value="TFIIE"/>
    <property type="match status" value="1"/>
</dbReference>
<dbReference type="KEGG" id="erc:Ecym_7260"/>
<dbReference type="GO" id="GO:0005673">
    <property type="term" value="C:transcription factor TFIIE complex"/>
    <property type="evidence" value="ECO:0007669"/>
    <property type="project" value="EnsemblFungi"/>
</dbReference>
<dbReference type="GO" id="GO:0003697">
    <property type="term" value="F:single-stranded DNA binding"/>
    <property type="evidence" value="ECO:0007669"/>
    <property type="project" value="EnsemblFungi"/>
</dbReference>
<feature type="compositionally biased region" description="Low complexity" evidence="4">
    <location>
        <begin position="238"/>
        <end position="247"/>
    </location>
</feature>
<dbReference type="PANTHER" id="PTHR13097">
    <property type="entry name" value="TRANSCRIPTION INITIATION FACTOR IIE, ALPHA SUBUNIT"/>
    <property type="match status" value="1"/>
</dbReference>
<evidence type="ECO:0000256" key="2">
    <source>
        <dbReference type="ARBA" id="ARBA00023015"/>
    </source>
</evidence>
<protein>
    <recommendedName>
        <fullName evidence="5">HTH TFE/IIEalpha-type domain-containing protein</fullName>
    </recommendedName>
</protein>
<dbReference type="InParanoid" id="G8JW89"/>
<comment type="similarity">
    <text evidence="1">Belongs to the TFIIE alpha subunit family.</text>
</comment>